<gene>
    <name evidence="2" type="ORF">LXM26_03590</name>
</gene>
<dbReference type="Pfam" id="PF20720">
    <property type="entry name" value="nSTAND3"/>
    <property type="match status" value="1"/>
</dbReference>
<sequence>MSSVKFDLAILGWQQFELLAFKCLQEDISRSIKYFDGGKDKGRDIIYSGVTHFFEVGENSADHIFQVKHKSDLKAFADLKNDLNKELRKVIIRHDLPFDNYCLVTNLPINANEYDELRELFIDFKAEHSPNRSINFYIYDYHHFESAIEKYSYIKWSFPSIVKSTDFEYIIRNLFIEKNSLFVKTWLSIFNRNRAKFINTNIYEEAKVKIEDNTAILLSGPPRTGKTFTAEMILLDKFIQEGFCPYKIDNIEKFFNFFVEGEKQLFLFDDTFGRHEIEPSRADEINRKLEDVFELLDSNHKCVFTSREYIVRAFDEYSDLNIEKMLSKITVDTSFLTPEEKENLLLRYFTIKFPNCDFAYPNGLKLLTSHVNFSPESVRSYFEDVDEFKAHLFLRHIGKPFKYLEKIFINLSIEKQSILLSILVSLRSDLKNIEYSYKNICNDYGRNSFISLQREVYNMDESIIKIEGNQISFFHPSMVDFFVEYLGNLNDIYRDVIIKNINFELLSLVRFNNRSSPEILKKYIYLELSDLDSLQLGFRRIISNQNISIADINAILIWLNSPNILISFKLQWGIQYRDFQNGVIFDLVHVNIDKFRGSSVGDLIFFFKQVTLHGYRLSNAYNIVTELLFCKKNDPDFWNLVFRIIPVTPHEILFDERYLGQTWFDEFYATLDAQIILLLKEQSSLRGLVDISWYPRYLRCKEQLKAIQAHHPLGYPRYENIINKFQTLKSREDYHQTYFNRLKGEGKERLPF</sequence>
<dbReference type="EMBL" id="JAJTTC010000001">
    <property type="protein sequence ID" value="MCF0060560.1"/>
    <property type="molecule type" value="Genomic_DNA"/>
</dbReference>
<dbReference type="SUPFAM" id="SSF52540">
    <property type="entry name" value="P-loop containing nucleoside triphosphate hydrolases"/>
    <property type="match status" value="1"/>
</dbReference>
<comment type="caution">
    <text evidence="2">The sequence shown here is derived from an EMBL/GenBank/DDBJ whole genome shotgun (WGS) entry which is preliminary data.</text>
</comment>
<evidence type="ECO:0000313" key="2">
    <source>
        <dbReference type="EMBL" id="MCF0060560.1"/>
    </source>
</evidence>
<reference evidence="2" key="1">
    <citation type="submission" date="2021-12" db="EMBL/GenBank/DDBJ databases">
        <title>Novel species in genus Dyadobacter.</title>
        <authorList>
            <person name="Ma C."/>
        </authorList>
    </citation>
    <scope>NUCLEOTIDE SEQUENCE</scope>
    <source>
        <strain evidence="2">LJ419</strain>
    </source>
</reference>
<dbReference type="InterPro" id="IPR027417">
    <property type="entry name" value="P-loop_NTPase"/>
</dbReference>
<organism evidence="2 3">
    <name type="scientific">Dyadobacter chenwenxiniae</name>
    <dbReference type="NCBI Taxonomy" id="2906456"/>
    <lineage>
        <taxon>Bacteria</taxon>
        <taxon>Pseudomonadati</taxon>
        <taxon>Bacteroidota</taxon>
        <taxon>Cytophagia</taxon>
        <taxon>Cytophagales</taxon>
        <taxon>Spirosomataceae</taxon>
        <taxon>Dyadobacter</taxon>
    </lineage>
</organism>
<dbReference type="RefSeq" id="WP_234653396.1">
    <property type="nucleotide sequence ID" value="NZ_CP094997.1"/>
</dbReference>
<feature type="domain" description="Novel STAND NTPase 3" evidence="1">
    <location>
        <begin position="197"/>
        <end position="348"/>
    </location>
</feature>
<keyword evidence="3" id="KW-1185">Reference proteome</keyword>
<protein>
    <recommendedName>
        <fullName evidence="1">Novel STAND NTPase 3 domain-containing protein</fullName>
    </recommendedName>
</protein>
<proteinExistence type="predicted"/>
<name>A0A9X1PHT7_9BACT</name>
<accession>A0A9X1PHT7</accession>
<dbReference type="AlphaFoldDB" id="A0A9X1PHT7"/>
<dbReference type="Proteomes" id="UP001139000">
    <property type="component" value="Unassembled WGS sequence"/>
</dbReference>
<evidence type="ECO:0000313" key="3">
    <source>
        <dbReference type="Proteomes" id="UP001139000"/>
    </source>
</evidence>
<dbReference type="InterPro" id="IPR049050">
    <property type="entry name" value="nSTAND3"/>
</dbReference>
<evidence type="ECO:0000259" key="1">
    <source>
        <dbReference type="Pfam" id="PF20720"/>
    </source>
</evidence>